<proteinExistence type="predicted"/>
<dbReference type="Gene3D" id="3.30.300.30">
    <property type="match status" value="1"/>
</dbReference>
<gene>
    <name evidence="1" type="ORF">BLA18112_00776</name>
</gene>
<dbReference type="Proteomes" id="UP000494274">
    <property type="component" value="Unassembled WGS sequence"/>
</dbReference>
<dbReference type="GO" id="GO:0016874">
    <property type="term" value="F:ligase activity"/>
    <property type="evidence" value="ECO:0007669"/>
    <property type="project" value="UniProtKB-KW"/>
</dbReference>
<organism evidence="1 2">
    <name type="scientific">Burkholderia lata (strain ATCC 17760 / DSM 23089 / LMG 22485 / NCIMB 9086 / R18194 / 383)</name>
    <dbReference type="NCBI Taxonomy" id="482957"/>
    <lineage>
        <taxon>Bacteria</taxon>
        <taxon>Pseudomonadati</taxon>
        <taxon>Pseudomonadota</taxon>
        <taxon>Betaproteobacteria</taxon>
        <taxon>Burkholderiales</taxon>
        <taxon>Burkholderiaceae</taxon>
        <taxon>Burkholderia</taxon>
        <taxon>Burkholderia cepacia complex</taxon>
    </lineage>
</organism>
<name>A0A6P2TPQ1_BURL3</name>
<dbReference type="InterPro" id="IPR045851">
    <property type="entry name" value="AMP-bd_C_sf"/>
</dbReference>
<reference evidence="1 2" key="1">
    <citation type="submission" date="2019-09" db="EMBL/GenBank/DDBJ databases">
        <authorList>
            <person name="Depoorter E."/>
        </authorList>
    </citation>
    <scope>NUCLEOTIDE SEQUENCE [LARGE SCALE GENOMIC DNA]</scope>
    <source>
        <strain evidence="1">R-18112</strain>
    </source>
</reference>
<keyword evidence="1" id="KW-0436">Ligase</keyword>
<dbReference type="SUPFAM" id="SSF56801">
    <property type="entry name" value="Acetyl-CoA synthetase-like"/>
    <property type="match status" value="1"/>
</dbReference>
<protein>
    <submittedName>
        <fullName evidence="1">O-succinylbenzoate-CoA ligase</fullName>
    </submittedName>
</protein>
<evidence type="ECO:0000313" key="1">
    <source>
        <dbReference type="EMBL" id="VWC59528.1"/>
    </source>
</evidence>
<evidence type="ECO:0000313" key="2">
    <source>
        <dbReference type="Proteomes" id="UP000494274"/>
    </source>
</evidence>
<dbReference type="RefSeq" id="WP_175042519.1">
    <property type="nucleotide sequence ID" value="NZ_CABVQI010000002.1"/>
</dbReference>
<dbReference type="AlphaFoldDB" id="A0A6P2TPQ1"/>
<accession>A0A6P2TPQ1</accession>
<dbReference type="EMBL" id="CABVQI010000002">
    <property type="protein sequence ID" value="VWC59528.1"/>
    <property type="molecule type" value="Genomic_DNA"/>
</dbReference>
<sequence length="62" mass="7372">MVRVGRIDVLVRCRPARHFDEATLRRYLREPLASYKHPARIIPIDALPFNGKLMRREFLARL</sequence>